<comment type="caution">
    <text evidence="11">The sequence shown here is derived from an EMBL/GenBank/DDBJ whole genome shotgun (WGS) entry which is preliminary data.</text>
</comment>
<dbReference type="SUPFAM" id="SSF55186">
    <property type="entry name" value="ThrRS/AlaRS common domain"/>
    <property type="match status" value="1"/>
</dbReference>
<evidence type="ECO:0000256" key="7">
    <source>
        <dbReference type="ARBA" id="ARBA00023146"/>
    </source>
</evidence>
<dbReference type="PANTHER" id="PTHR11451:SF46">
    <property type="entry name" value="THREONINE--TRNA LIGASE"/>
    <property type="match status" value="1"/>
</dbReference>
<dbReference type="Proteomes" id="UP000601435">
    <property type="component" value="Unassembled WGS sequence"/>
</dbReference>
<keyword evidence="4" id="KW-0547">Nucleotide-binding</keyword>
<dbReference type="EC" id="6.1.1.3" evidence="2"/>
<evidence type="ECO:0000313" key="11">
    <source>
        <dbReference type="EMBL" id="CAE7901656.1"/>
    </source>
</evidence>
<dbReference type="CDD" id="cd01667">
    <property type="entry name" value="TGS_ThrRS"/>
    <property type="match status" value="1"/>
</dbReference>
<evidence type="ECO:0000313" key="12">
    <source>
        <dbReference type="Proteomes" id="UP000601435"/>
    </source>
</evidence>
<dbReference type="AlphaFoldDB" id="A0A813BDV0"/>
<dbReference type="GO" id="GO:0006435">
    <property type="term" value="P:threonyl-tRNA aminoacylation"/>
    <property type="evidence" value="ECO:0007669"/>
    <property type="project" value="TreeGrafter"/>
</dbReference>
<organism evidence="11 12">
    <name type="scientific">Symbiodinium necroappetens</name>
    <dbReference type="NCBI Taxonomy" id="1628268"/>
    <lineage>
        <taxon>Eukaryota</taxon>
        <taxon>Sar</taxon>
        <taxon>Alveolata</taxon>
        <taxon>Dinophyceae</taxon>
        <taxon>Suessiales</taxon>
        <taxon>Symbiodiniaceae</taxon>
        <taxon>Symbiodinium</taxon>
    </lineage>
</organism>
<dbReference type="FunFam" id="3.30.980.10:FF:000005">
    <property type="entry name" value="Threonyl-tRNA synthetase, mitochondrial"/>
    <property type="match status" value="1"/>
</dbReference>
<accession>A0A813BDV0</accession>
<keyword evidence="12" id="KW-1185">Reference proteome</keyword>
<keyword evidence="7" id="KW-0030">Aminoacyl-tRNA synthetase</keyword>
<comment type="catalytic activity">
    <reaction evidence="9">
        <text>tRNA(Thr) + L-threonine + ATP = L-threonyl-tRNA(Thr) + AMP + diphosphate + H(+)</text>
        <dbReference type="Rhea" id="RHEA:24624"/>
        <dbReference type="Rhea" id="RHEA-COMP:9670"/>
        <dbReference type="Rhea" id="RHEA-COMP:9704"/>
        <dbReference type="ChEBI" id="CHEBI:15378"/>
        <dbReference type="ChEBI" id="CHEBI:30616"/>
        <dbReference type="ChEBI" id="CHEBI:33019"/>
        <dbReference type="ChEBI" id="CHEBI:57926"/>
        <dbReference type="ChEBI" id="CHEBI:78442"/>
        <dbReference type="ChEBI" id="CHEBI:78534"/>
        <dbReference type="ChEBI" id="CHEBI:456215"/>
        <dbReference type="EC" id="6.1.1.3"/>
    </reaction>
</comment>
<evidence type="ECO:0000256" key="4">
    <source>
        <dbReference type="ARBA" id="ARBA00022741"/>
    </source>
</evidence>
<dbReference type="GO" id="GO:0005524">
    <property type="term" value="F:ATP binding"/>
    <property type="evidence" value="ECO:0007669"/>
    <property type="project" value="UniProtKB-KW"/>
</dbReference>
<dbReference type="PANTHER" id="PTHR11451">
    <property type="entry name" value="THREONINE-TRNA LIGASE"/>
    <property type="match status" value="1"/>
</dbReference>
<dbReference type="Gene3D" id="3.30.980.10">
    <property type="entry name" value="Threonyl-trna Synthetase, Chain A, domain 2"/>
    <property type="match status" value="1"/>
</dbReference>
<evidence type="ECO:0000259" key="10">
    <source>
        <dbReference type="PROSITE" id="PS51880"/>
    </source>
</evidence>
<dbReference type="InterPro" id="IPR012947">
    <property type="entry name" value="tRNA_SAD"/>
</dbReference>
<feature type="domain" description="TGS" evidence="10">
    <location>
        <begin position="1"/>
        <end position="68"/>
    </location>
</feature>
<dbReference type="InterPro" id="IPR004095">
    <property type="entry name" value="TGS"/>
</dbReference>
<dbReference type="SMART" id="SM00863">
    <property type="entry name" value="tRNA_SAD"/>
    <property type="match status" value="1"/>
</dbReference>
<dbReference type="PROSITE" id="PS51880">
    <property type="entry name" value="TGS"/>
    <property type="match status" value="1"/>
</dbReference>
<evidence type="ECO:0000256" key="8">
    <source>
        <dbReference type="ARBA" id="ARBA00031900"/>
    </source>
</evidence>
<keyword evidence="3" id="KW-0436">Ligase</keyword>
<dbReference type="InterPro" id="IPR012675">
    <property type="entry name" value="Beta-grasp_dom_sf"/>
</dbReference>
<comment type="similarity">
    <text evidence="1">Belongs to the class-II aminoacyl-tRNA synthetase family.</text>
</comment>
<sequence length="236" mass="26506">MDIAMSISKGLAESVVVAKVIYKEAVESLKQCVVADVEDEVEEQDPEQSVLWDLTRPLEGSCRMELLKFDDPKGQDVFWHSSAHILGQALEREFGCHLTIGPALESGFYYDGYYGEKKLNDADFSAIEKHAAQICKESQLFERCVLSKEDALELFKENPFKVQLITNKVPNGATTSCYRCGDLVDLCRGPHLPNTNRAKAFMVTKNSSAYWLGDQNLDSLQRLYGIAFPNDKLLKL</sequence>
<reference evidence="11" key="1">
    <citation type="submission" date="2021-02" db="EMBL/GenBank/DDBJ databases">
        <authorList>
            <person name="Dougan E. K."/>
            <person name="Rhodes N."/>
            <person name="Thang M."/>
            <person name="Chan C."/>
        </authorList>
    </citation>
    <scope>NUCLEOTIDE SEQUENCE</scope>
</reference>
<dbReference type="GO" id="GO:0004829">
    <property type="term" value="F:threonine-tRNA ligase activity"/>
    <property type="evidence" value="ECO:0007669"/>
    <property type="project" value="UniProtKB-EC"/>
</dbReference>
<dbReference type="EMBL" id="CAJNJA010070740">
    <property type="protein sequence ID" value="CAE7901656.1"/>
    <property type="molecule type" value="Genomic_DNA"/>
</dbReference>
<evidence type="ECO:0000256" key="1">
    <source>
        <dbReference type="ARBA" id="ARBA00008226"/>
    </source>
</evidence>
<evidence type="ECO:0000256" key="2">
    <source>
        <dbReference type="ARBA" id="ARBA00013163"/>
    </source>
</evidence>
<keyword evidence="6" id="KW-0648">Protein biosynthesis</keyword>
<evidence type="ECO:0000256" key="9">
    <source>
        <dbReference type="ARBA" id="ARBA00049515"/>
    </source>
</evidence>
<dbReference type="InterPro" id="IPR018163">
    <property type="entry name" value="Thr/Ala-tRNA-synth_IIc_edit"/>
</dbReference>
<dbReference type="Gene3D" id="3.10.20.30">
    <property type="match status" value="1"/>
</dbReference>
<dbReference type="GO" id="GO:0005739">
    <property type="term" value="C:mitochondrion"/>
    <property type="evidence" value="ECO:0007669"/>
    <property type="project" value="TreeGrafter"/>
</dbReference>
<dbReference type="Pfam" id="PF07973">
    <property type="entry name" value="tRNA_SAD"/>
    <property type="match status" value="1"/>
</dbReference>
<gene>
    <name evidence="11" type="primary">THRRS</name>
    <name evidence="11" type="ORF">SNEC2469_LOCUS30367</name>
</gene>
<evidence type="ECO:0000256" key="5">
    <source>
        <dbReference type="ARBA" id="ARBA00022840"/>
    </source>
</evidence>
<name>A0A813BDV0_9DINO</name>
<keyword evidence="5" id="KW-0067">ATP-binding</keyword>
<evidence type="ECO:0000256" key="6">
    <source>
        <dbReference type="ARBA" id="ARBA00022917"/>
    </source>
</evidence>
<evidence type="ECO:0000256" key="3">
    <source>
        <dbReference type="ARBA" id="ARBA00022598"/>
    </source>
</evidence>
<protein>
    <recommendedName>
        <fullName evidence="2">threonine--tRNA ligase</fullName>
        <ecNumber evidence="2">6.1.1.3</ecNumber>
    </recommendedName>
    <alternativeName>
        <fullName evidence="8">Threonyl-tRNA synthetase</fullName>
    </alternativeName>
</protein>
<proteinExistence type="inferred from homology"/>
<dbReference type="OrthoDB" id="5423599at2759"/>